<evidence type="ECO:0000256" key="2">
    <source>
        <dbReference type="ARBA" id="ARBA00022692"/>
    </source>
</evidence>
<protein>
    <submittedName>
        <fullName evidence="9">Cytochrome c biogenesis protein ResB</fullName>
    </submittedName>
</protein>
<dbReference type="EMBL" id="JBHSLN010000018">
    <property type="protein sequence ID" value="MFC5297071.1"/>
    <property type="molecule type" value="Genomic_DNA"/>
</dbReference>
<feature type="domain" description="ResB-like" evidence="8">
    <location>
        <begin position="74"/>
        <end position="555"/>
    </location>
</feature>
<reference evidence="10" key="1">
    <citation type="journal article" date="2019" name="Int. J. Syst. Evol. Microbiol.">
        <title>The Global Catalogue of Microorganisms (GCM) 10K type strain sequencing project: providing services to taxonomists for standard genome sequencing and annotation.</title>
        <authorList>
            <consortium name="The Broad Institute Genomics Platform"/>
            <consortium name="The Broad Institute Genome Sequencing Center for Infectious Disease"/>
            <person name="Wu L."/>
            <person name="Ma J."/>
        </authorList>
    </citation>
    <scope>NUCLEOTIDE SEQUENCE [LARGE SCALE GENOMIC DNA]</scope>
    <source>
        <strain evidence="10">CGMCC 1.16455</strain>
    </source>
</reference>
<feature type="compositionally biased region" description="Basic and acidic residues" evidence="6">
    <location>
        <begin position="38"/>
        <end position="47"/>
    </location>
</feature>
<organism evidence="9 10">
    <name type="scientific">Brachybacterium tyrofermentans</name>
    <dbReference type="NCBI Taxonomy" id="47848"/>
    <lineage>
        <taxon>Bacteria</taxon>
        <taxon>Bacillati</taxon>
        <taxon>Actinomycetota</taxon>
        <taxon>Actinomycetes</taxon>
        <taxon>Micrococcales</taxon>
        <taxon>Dermabacteraceae</taxon>
        <taxon>Brachybacterium</taxon>
    </lineage>
</organism>
<dbReference type="RefSeq" id="WP_343925846.1">
    <property type="nucleotide sequence ID" value="NZ_BAAAIR010000048.1"/>
</dbReference>
<feature type="transmembrane region" description="Helical" evidence="7">
    <location>
        <begin position="131"/>
        <end position="153"/>
    </location>
</feature>
<evidence type="ECO:0000313" key="9">
    <source>
        <dbReference type="EMBL" id="MFC5297071.1"/>
    </source>
</evidence>
<feature type="transmembrane region" description="Helical" evidence="7">
    <location>
        <begin position="227"/>
        <end position="245"/>
    </location>
</feature>
<dbReference type="GeneID" id="303298737"/>
<keyword evidence="5 7" id="KW-0472">Membrane</keyword>
<evidence type="ECO:0000256" key="4">
    <source>
        <dbReference type="ARBA" id="ARBA00022989"/>
    </source>
</evidence>
<sequence>MAPDDADRTHPSDGTDETLSRTPNSDSAPHSASVDTWSSKRDKDGPRRPPRGVNAPALGLRGTLLFLWRQLTSMQTALILLMLLAIAAVPGSLYPQRSVNPALTDQFLEENGRWGKLLDTLGFFEVFSSPWFSAIYLLLFISLIGCIIPRVGVHLRQVRAKPPRTPSRLTRFTGYTRVELPGADADALLETARRSLRRSRYRTDVREETGSRSVSAERGLLRESGNLLFHIALVGVLICVAGGQLTSYRGQITVIEGQGFTNSLTQYDSFESGAWFDTSELSPFQFTLDEFRAEYVLEGADESRVGQPLSFEADIDVTTPGEKQEQRTLQVNKPLHVDGTSMYLLGNGYAPDVTVTDPEGNVVAQGPVITVPMGDVGYTSQLVIKAPDARPDQLAVVGFFLPTGVIDEEGPHSIYPDLADPQLALTVHKGDLGLDSGIPQNAYEVDVSTLTPVTGDDGTPVLISLAPGQIFELPDGTTISFDGVKRYAAFDVAHDPFERWVLVSALTAVGGLILSLFVPRRRLWVRVGDRSGPDGTVVLEVAGLSRSDDPALPDDVRALATKLSEAQDGTGGPAGPSPADPVQIDDTTDDHHEGSAQ</sequence>
<evidence type="ECO:0000313" key="10">
    <source>
        <dbReference type="Proteomes" id="UP001595937"/>
    </source>
</evidence>
<dbReference type="InterPro" id="IPR007816">
    <property type="entry name" value="ResB-like_domain"/>
</dbReference>
<keyword evidence="10" id="KW-1185">Reference proteome</keyword>
<feature type="transmembrane region" description="Helical" evidence="7">
    <location>
        <begin position="500"/>
        <end position="518"/>
    </location>
</feature>
<keyword evidence="3" id="KW-0201">Cytochrome c-type biogenesis</keyword>
<feature type="transmembrane region" description="Helical" evidence="7">
    <location>
        <begin position="76"/>
        <end position="94"/>
    </location>
</feature>
<dbReference type="PANTHER" id="PTHR31566:SF0">
    <property type="entry name" value="CYTOCHROME C BIOGENESIS PROTEIN CCS1, CHLOROPLASTIC"/>
    <property type="match status" value="1"/>
</dbReference>
<comment type="caution">
    <text evidence="9">The sequence shown here is derived from an EMBL/GenBank/DDBJ whole genome shotgun (WGS) entry which is preliminary data.</text>
</comment>
<keyword evidence="2 7" id="KW-0812">Transmembrane</keyword>
<dbReference type="PANTHER" id="PTHR31566">
    <property type="entry name" value="CYTOCHROME C BIOGENESIS PROTEIN CCS1, CHLOROPLASTIC"/>
    <property type="match status" value="1"/>
</dbReference>
<proteinExistence type="predicted"/>
<evidence type="ECO:0000256" key="6">
    <source>
        <dbReference type="SAM" id="MobiDB-lite"/>
    </source>
</evidence>
<keyword evidence="4 7" id="KW-1133">Transmembrane helix</keyword>
<feature type="compositionally biased region" description="Basic and acidic residues" evidence="6">
    <location>
        <begin position="1"/>
        <end position="13"/>
    </location>
</feature>
<evidence type="ECO:0000256" key="1">
    <source>
        <dbReference type="ARBA" id="ARBA00004141"/>
    </source>
</evidence>
<evidence type="ECO:0000256" key="7">
    <source>
        <dbReference type="SAM" id="Phobius"/>
    </source>
</evidence>
<feature type="region of interest" description="Disordered" evidence="6">
    <location>
        <begin position="559"/>
        <end position="597"/>
    </location>
</feature>
<name>A0ABW0FDU3_9MICO</name>
<evidence type="ECO:0000259" key="8">
    <source>
        <dbReference type="Pfam" id="PF05140"/>
    </source>
</evidence>
<gene>
    <name evidence="9" type="ORF">ACFPK8_06065</name>
</gene>
<evidence type="ECO:0000256" key="5">
    <source>
        <dbReference type="ARBA" id="ARBA00023136"/>
    </source>
</evidence>
<feature type="region of interest" description="Disordered" evidence="6">
    <location>
        <begin position="1"/>
        <end position="54"/>
    </location>
</feature>
<evidence type="ECO:0000256" key="3">
    <source>
        <dbReference type="ARBA" id="ARBA00022748"/>
    </source>
</evidence>
<accession>A0ABW0FDU3</accession>
<dbReference type="InterPro" id="IPR023494">
    <property type="entry name" value="Cyt_c_bgen_Ccs1/CcsB/ResB"/>
</dbReference>
<dbReference type="Proteomes" id="UP001595937">
    <property type="component" value="Unassembled WGS sequence"/>
</dbReference>
<comment type="subcellular location">
    <subcellularLocation>
        <location evidence="1">Membrane</location>
        <topology evidence="1">Multi-pass membrane protein</topology>
    </subcellularLocation>
</comment>
<feature type="compositionally biased region" description="Polar residues" evidence="6">
    <location>
        <begin position="20"/>
        <end position="37"/>
    </location>
</feature>
<dbReference type="Pfam" id="PF05140">
    <property type="entry name" value="ResB"/>
    <property type="match status" value="1"/>
</dbReference>